<evidence type="ECO:0000256" key="3">
    <source>
        <dbReference type="ARBA" id="ARBA00022833"/>
    </source>
</evidence>
<dbReference type="AlphaFoldDB" id="A0A8C9V962"/>
<dbReference type="PROSITE" id="PS50188">
    <property type="entry name" value="B302_SPRY"/>
    <property type="match status" value="1"/>
</dbReference>
<dbReference type="Pfam" id="PF00622">
    <property type="entry name" value="SPRY"/>
    <property type="match status" value="1"/>
</dbReference>
<dbReference type="InterPro" id="IPR001841">
    <property type="entry name" value="Znf_RING"/>
</dbReference>
<dbReference type="InterPro" id="IPR027370">
    <property type="entry name" value="Znf-RING_euk"/>
</dbReference>
<dbReference type="Gene3D" id="2.60.120.920">
    <property type="match status" value="1"/>
</dbReference>
<evidence type="ECO:0000259" key="6">
    <source>
        <dbReference type="PROSITE" id="PS50089"/>
    </source>
</evidence>
<dbReference type="FunFam" id="2.60.120.920:FF:000004">
    <property type="entry name" value="Butyrophilin subfamily 1 member A1"/>
    <property type="match status" value="1"/>
</dbReference>
<dbReference type="Gene3D" id="3.30.40.10">
    <property type="entry name" value="Zinc/RING finger domain, C3HC4 (zinc finger)"/>
    <property type="match status" value="1"/>
</dbReference>
<dbReference type="InterPro" id="IPR013083">
    <property type="entry name" value="Znf_RING/FYVE/PHD"/>
</dbReference>
<feature type="region of interest" description="Disordered" evidence="5">
    <location>
        <begin position="1"/>
        <end position="23"/>
    </location>
</feature>
<dbReference type="PROSITE" id="PS00518">
    <property type="entry name" value="ZF_RING_1"/>
    <property type="match status" value="1"/>
</dbReference>
<proteinExistence type="predicted"/>
<feature type="domain" description="RING-type" evidence="6">
    <location>
        <begin position="45"/>
        <end position="86"/>
    </location>
</feature>
<dbReference type="Pfam" id="PF13765">
    <property type="entry name" value="PRY"/>
    <property type="match status" value="1"/>
</dbReference>
<dbReference type="SUPFAM" id="SSF57850">
    <property type="entry name" value="RING/U-box"/>
    <property type="match status" value="1"/>
</dbReference>
<dbReference type="OrthoDB" id="9049620at2759"/>
<dbReference type="InterPro" id="IPR043136">
    <property type="entry name" value="B30.2/SPRY_sf"/>
</dbReference>
<dbReference type="InterPro" id="IPR001870">
    <property type="entry name" value="B30.2/SPRY"/>
</dbReference>
<dbReference type="Gene3D" id="3.30.160.60">
    <property type="entry name" value="Classic Zinc Finger"/>
    <property type="match status" value="1"/>
</dbReference>
<evidence type="ECO:0000313" key="9">
    <source>
        <dbReference type="Ensembl" id="ENSSFOP00015037657.2"/>
    </source>
</evidence>
<dbReference type="InterPro" id="IPR013320">
    <property type="entry name" value="ConA-like_dom_sf"/>
</dbReference>
<dbReference type="PROSITE" id="PS50119">
    <property type="entry name" value="ZF_BBOX"/>
    <property type="match status" value="1"/>
</dbReference>
<dbReference type="PROSITE" id="PS50089">
    <property type="entry name" value="ZF_RING_2"/>
    <property type="match status" value="1"/>
</dbReference>
<dbReference type="CDD" id="cd12893">
    <property type="entry name" value="SPRY_PRY_TRIM35"/>
    <property type="match status" value="1"/>
</dbReference>
<keyword evidence="2 4" id="KW-0863">Zinc-finger</keyword>
<reference evidence="9 10" key="1">
    <citation type="submission" date="2019-04" db="EMBL/GenBank/DDBJ databases">
        <authorList>
            <consortium name="Wellcome Sanger Institute Data Sharing"/>
        </authorList>
    </citation>
    <scope>NUCLEOTIDE SEQUENCE [LARGE SCALE GENOMIC DNA]</scope>
</reference>
<feature type="domain" description="B30.2/SPRY" evidence="8">
    <location>
        <begin position="259"/>
        <end position="452"/>
    </location>
</feature>
<dbReference type="SMART" id="SM00449">
    <property type="entry name" value="SPRY"/>
    <property type="match status" value="1"/>
</dbReference>
<name>A0A8C9V962_SCLFO</name>
<dbReference type="Proteomes" id="UP000694397">
    <property type="component" value="Chromosome 8"/>
</dbReference>
<dbReference type="InterPro" id="IPR006574">
    <property type="entry name" value="PRY"/>
</dbReference>
<dbReference type="SMART" id="SM00184">
    <property type="entry name" value="RING"/>
    <property type="match status" value="1"/>
</dbReference>
<reference evidence="9" key="2">
    <citation type="submission" date="2025-08" db="UniProtKB">
        <authorList>
            <consortium name="Ensembl"/>
        </authorList>
    </citation>
    <scope>IDENTIFICATION</scope>
</reference>
<evidence type="ECO:0000256" key="4">
    <source>
        <dbReference type="PROSITE-ProRule" id="PRU00024"/>
    </source>
</evidence>
<dbReference type="SUPFAM" id="SSF49899">
    <property type="entry name" value="Concanavalin A-like lectins/glucanases"/>
    <property type="match status" value="1"/>
</dbReference>
<dbReference type="Pfam" id="PF00643">
    <property type="entry name" value="zf-B_box"/>
    <property type="match status" value="1"/>
</dbReference>
<evidence type="ECO:0000313" key="10">
    <source>
        <dbReference type="Proteomes" id="UP000694397"/>
    </source>
</evidence>
<evidence type="ECO:0000259" key="8">
    <source>
        <dbReference type="PROSITE" id="PS50188"/>
    </source>
</evidence>
<dbReference type="InterPro" id="IPR017907">
    <property type="entry name" value="Znf_RING_CS"/>
</dbReference>
<protein>
    <submittedName>
        <fullName evidence="9">Tripartite motif containing 35-12</fullName>
    </submittedName>
</protein>
<dbReference type="SMART" id="SM00589">
    <property type="entry name" value="PRY"/>
    <property type="match status" value="1"/>
</dbReference>
<evidence type="ECO:0000256" key="2">
    <source>
        <dbReference type="ARBA" id="ARBA00022771"/>
    </source>
</evidence>
<keyword evidence="10" id="KW-1185">Reference proteome</keyword>
<reference evidence="9" key="3">
    <citation type="submission" date="2025-09" db="UniProtKB">
        <authorList>
            <consortium name="Ensembl"/>
        </authorList>
    </citation>
    <scope>IDENTIFICATION</scope>
</reference>
<dbReference type="PANTHER" id="PTHR24103">
    <property type="entry name" value="E3 UBIQUITIN-PROTEIN LIGASE TRIM"/>
    <property type="match status" value="1"/>
</dbReference>
<evidence type="ECO:0000259" key="7">
    <source>
        <dbReference type="PROSITE" id="PS50119"/>
    </source>
</evidence>
<keyword evidence="1" id="KW-0479">Metal-binding</keyword>
<dbReference type="GO" id="GO:0008270">
    <property type="term" value="F:zinc ion binding"/>
    <property type="evidence" value="ECO:0007669"/>
    <property type="project" value="UniProtKB-KW"/>
</dbReference>
<dbReference type="SUPFAM" id="SSF57845">
    <property type="entry name" value="B-box zinc-binding domain"/>
    <property type="match status" value="1"/>
</dbReference>
<dbReference type="InterPro" id="IPR000315">
    <property type="entry name" value="Znf_B-box"/>
</dbReference>
<feature type="domain" description="B box-type" evidence="7">
    <location>
        <begin position="124"/>
        <end position="165"/>
    </location>
</feature>
<dbReference type="InterPro" id="IPR003879">
    <property type="entry name" value="Butyrophylin_SPRY"/>
</dbReference>
<sequence>MSQRPRAASQPGRPPSIQSPRLLKGLRRRALSTQPTQGLEEELTCTVCCEIFHEPVVLNCTHSFCQSCLQQFWRKNPAGRQCPVCRRRCSSTEPPISLTLKNVAETFLRQKESEPESGQIPGSSPKVQCPAHEEVLKLFCQDDEETLCFVCHMSRKHTGHQVCPLEEAVLSRKVRGSEPSLIMERTERQMKEEFDQLHQFLQKEEADRIAALRDEHERKSQLVKRKTECLMRDILSISNTIIGIDNEISASDALFLQVHHTMKLEIVMLGRQSHLLTPVTLDPNTAYAWLSLSSDLTSVTNAGNMQEVPDNPERFNHLVFVLGSEGFLSGQHAWEVEVGNKDDWVLGVVKESINRKGKVSGRPEDGFWTIALCEGQFTAMTTPRTTLQVEGPLEKVRVQLDCDAGLVVFSNPVNMTTIYTFKDHFIEKMFPFFCPGANINGNNSRPLKICPVRVAIWNSATW</sequence>
<organism evidence="9 10">
    <name type="scientific">Scleropages formosus</name>
    <name type="common">Asian bonytongue</name>
    <name type="synonym">Osteoglossum formosum</name>
    <dbReference type="NCBI Taxonomy" id="113540"/>
    <lineage>
        <taxon>Eukaryota</taxon>
        <taxon>Metazoa</taxon>
        <taxon>Chordata</taxon>
        <taxon>Craniata</taxon>
        <taxon>Vertebrata</taxon>
        <taxon>Euteleostomi</taxon>
        <taxon>Actinopterygii</taxon>
        <taxon>Neopterygii</taxon>
        <taxon>Teleostei</taxon>
        <taxon>Osteoglossocephala</taxon>
        <taxon>Osteoglossomorpha</taxon>
        <taxon>Osteoglossiformes</taxon>
        <taxon>Osteoglossidae</taxon>
        <taxon>Scleropages</taxon>
    </lineage>
</organism>
<accession>A0A8C9V962</accession>
<evidence type="ECO:0000256" key="1">
    <source>
        <dbReference type="ARBA" id="ARBA00022723"/>
    </source>
</evidence>
<dbReference type="InterPro" id="IPR050143">
    <property type="entry name" value="TRIM/RBCC"/>
</dbReference>
<keyword evidence="3" id="KW-0862">Zinc</keyword>
<dbReference type="GeneTree" id="ENSGT00970000193390"/>
<evidence type="ECO:0000256" key="5">
    <source>
        <dbReference type="SAM" id="MobiDB-lite"/>
    </source>
</evidence>
<dbReference type="SMART" id="SM00336">
    <property type="entry name" value="BBOX"/>
    <property type="match status" value="1"/>
</dbReference>
<dbReference type="Ensembl" id="ENSSFOT00015038071.2">
    <property type="protein sequence ID" value="ENSSFOP00015037657.2"/>
    <property type="gene ID" value="ENSSFOG00015023970.2"/>
</dbReference>
<dbReference type="InterPro" id="IPR003877">
    <property type="entry name" value="SPRY_dom"/>
</dbReference>
<dbReference type="Pfam" id="PF13445">
    <property type="entry name" value="zf-RING_UBOX"/>
    <property type="match status" value="1"/>
</dbReference>
<dbReference type="PRINTS" id="PR01407">
    <property type="entry name" value="BUTYPHLNCDUF"/>
</dbReference>